<feature type="compositionally biased region" description="Basic residues" evidence="1">
    <location>
        <begin position="62"/>
        <end position="79"/>
    </location>
</feature>
<name>A0AAV2FLW9_9ROSI</name>
<sequence length="104" mass="11851">MDKKDEINRCPSRAESIVVNIIDQRLGIPPPHSETLPSSVIGTDENSKKKRPDVNRISEKKQMKRSGNRRKESRLKWKNLRSCRATSAFPETGAHAAKRRQVSD</sequence>
<gene>
    <name evidence="2" type="ORF">LTRI10_LOCUS38872</name>
</gene>
<evidence type="ECO:0000313" key="3">
    <source>
        <dbReference type="Proteomes" id="UP001497516"/>
    </source>
</evidence>
<evidence type="ECO:0000256" key="1">
    <source>
        <dbReference type="SAM" id="MobiDB-lite"/>
    </source>
</evidence>
<organism evidence="2 3">
    <name type="scientific">Linum trigynum</name>
    <dbReference type="NCBI Taxonomy" id="586398"/>
    <lineage>
        <taxon>Eukaryota</taxon>
        <taxon>Viridiplantae</taxon>
        <taxon>Streptophyta</taxon>
        <taxon>Embryophyta</taxon>
        <taxon>Tracheophyta</taxon>
        <taxon>Spermatophyta</taxon>
        <taxon>Magnoliopsida</taxon>
        <taxon>eudicotyledons</taxon>
        <taxon>Gunneridae</taxon>
        <taxon>Pentapetalae</taxon>
        <taxon>rosids</taxon>
        <taxon>fabids</taxon>
        <taxon>Malpighiales</taxon>
        <taxon>Linaceae</taxon>
        <taxon>Linum</taxon>
    </lineage>
</organism>
<accession>A0AAV2FLW9</accession>
<reference evidence="2 3" key="1">
    <citation type="submission" date="2024-04" db="EMBL/GenBank/DDBJ databases">
        <authorList>
            <person name="Fracassetti M."/>
        </authorList>
    </citation>
    <scope>NUCLEOTIDE SEQUENCE [LARGE SCALE GENOMIC DNA]</scope>
</reference>
<keyword evidence="3" id="KW-1185">Reference proteome</keyword>
<dbReference type="EMBL" id="OZ034820">
    <property type="protein sequence ID" value="CAL1398650.1"/>
    <property type="molecule type" value="Genomic_DNA"/>
</dbReference>
<dbReference type="AlphaFoldDB" id="A0AAV2FLW9"/>
<evidence type="ECO:0000313" key="2">
    <source>
        <dbReference type="EMBL" id="CAL1398650.1"/>
    </source>
</evidence>
<proteinExistence type="predicted"/>
<protein>
    <submittedName>
        <fullName evidence="2">Uncharacterized protein</fullName>
    </submittedName>
</protein>
<feature type="region of interest" description="Disordered" evidence="1">
    <location>
        <begin position="27"/>
        <end position="79"/>
    </location>
</feature>
<feature type="compositionally biased region" description="Basic and acidic residues" evidence="1">
    <location>
        <begin position="52"/>
        <end position="61"/>
    </location>
</feature>
<dbReference type="Proteomes" id="UP001497516">
    <property type="component" value="Chromosome 7"/>
</dbReference>